<protein>
    <submittedName>
        <fullName evidence="4">DNA-binding transcriptional regulator, MerR family</fullName>
    </submittedName>
</protein>
<gene>
    <name evidence="4" type="ORF">SAMN04489764_1129</name>
</gene>
<dbReference type="InterPro" id="IPR000551">
    <property type="entry name" value="MerR-type_HTH_dom"/>
</dbReference>
<dbReference type="AlphaFoldDB" id="A0A1H1BUA0"/>
<keyword evidence="1 4" id="KW-0238">DNA-binding</keyword>
<dbReference type="EMBL" id="FNKK01000002">
    <property type="protein sequence ID" value="SDQ55527.1"/>
    <property type="molecule type" value="Genomic_DNA"/>
</dbReference>
<evidence type="ECO:0000256" key="1">
    <source>
        <dbReference type="ARBA" id="ARBA00023125"/>
    </source>
</evidence>
<dbReference type="CDD" id="cd01282">
    <property type="entry name" value="HTH_MerR-like_sg3"/>
    <property type="match status" value="1"/>
</dbReference>
<name>A0A1H1BUA0_9ACTN</name>
<organism evidence="4 5">
    <name type="scientific">Thermostaphylospora chromogena</name>
    <dbReference type="NCBI Taxonomy" id="35622"/>
    <lineage>
        <taxon>Bacteria</taxon>
        <taxon>Bacillati</taxon>
        <taxon>Actinomycetota</taxon>
        <taxon>Actinomycetes</taxon>
        <taxon>Streptosporangiales</taxon>
        <taxon>Thermomonosporaceae</taxon>
        <taxon>Thermostaphylospora</taxon>
    </lineage>
</organism>
<accession>A0A1H1BUA0</accession>
<dbReference type="RefSeq" id="WP_093258086.1">
    <property type="nucleotide sequence ID" value="NZ_FNKK01000002.1"/>
</dbReference>
<evidence type="ECO:0000313" key="5">
    <source>
        <dbReference type="Proteomes" id="UP000217103"/>
    </source>
</evidence>
<evidence type="ECO:0000259" key="3">
    <source>
        <dbReference type="PROSITE" id="PS50937"/>
    </source>
</evidence>
<dbReference type="Pfam" id="PF13411">
    <property type="entry name" value="MerR_1"/>
    <property type="match status" value="1"/>
</dbReference>
<dbReference type="PRINTS" id="PR00040">
    <property type="entry name" value="HTHMERR"/>
</dbReference>
<dbReference type="InterPro" id="IPR047057">
    <property type="entry name" value="MerR_fam"/>
</dbReference>
<dbReference type="SUPFAM" id="SSF46955">
    <property type="entry name" value="Putative DNA-binding domain"/>
    <property type="match status" value="1"/>
</dbReference>
<proteinExistence type="predicted"/>
<keyword evidence="5" id="KW-1185">Reference proteome</keyword>
<dbReference type="GO" id="GO:0003700">
    <property type="term" value="F:DNA-binding transcription factor activity"/>
    <property type="evidence" value="ECO:0007669"/>
    <property type="project" value="InterPro"/>
</dbReference>
<feature type="domain" description="HTH merR-type" evidence="3">
    <location>
        <begin position="1"/>
        <end position="68"/>
    </location>
</feature>
<dbReference type="STRING" id="35622.SAMN04489764_1129"/>
<sequence>MRIGELSRRTGVSVRSLRYYEEQGLLHPRRTAGGQREFSEDDVERVISIQKLFASGLCSSKIATLLPCLHSYSASPQLVESLLVERQRLNRMIRDLLRSRDVLDEVIVEARDLVSKGTGGVAGPSVSGSRRSASSSRCVSASCRQEDPAAS</sequence>
<feature type="region of interest" description="Disordered" evidence="2">
    <location>
        <begin position="116"/>
        <end position="151"/>
    </location>
</feature>
<dbReference type="InterPro" id="IPR009061">
    <property type="entry name" value="DNA-bd_dom_put_sf"/>
</dbReference>
<dbReference type="PROSITE" id="PS50937">
    <property type="entry name" value="HTH_MERR_2"/>
    <property type="match status" value="1"/>
</dbReference>
<dbReference type="PANTHER" id="PTHR30204">
    <property type="entry name" value="REDOX-CYCLING DRUG-SENSING TRANSCRIPTIONAL ACTIVATOR SOXR"/>
    <property type="match status" value="1"/>
</dbReference>
<dbReference type="Gene3D" id="1.10.1660.10">
    <property type="match status" value="1"/>
</dbReference>
<feature type="compositionally biased region" description="Low complexity" evidence="2">
    <location>
        <begin position="123"/>
        <end position="143"/>
    </location>
</feature>
<evidence type="ECO:0000313" key="4">
    <source>
        <dbReference type="EMBL" id="SDQ55527.1"/>
    </source>
</evidence>
<dbReference type="OrthoDB" id="5296483at2"/>
<dbReference type="GO" id="GO:0003677">
    <property type="term" value="F:DNA binding"/>
    <property type="evidence" value="ECO:0007669"/>
    <property type="project" value="UniProtKB-KW"/>
</dbReference>
<dbReference type="PANTHER" id="PTHR30204:SF97">
    <property type="entry name" value="MERR FAMILY REGULATORY PROTEIN"/>
    <property type="match status" value="1"/>
</dbReference>
<evidence type="ECO:0000256" key="2">
    <source>
        <dbReference type="SAM" id="MobiDB-lite"/>
    </source>
</evidence>
<reference evidence="4 5" key="1">
    <citation type="submission" date="2016-10" db="EMBL/GenBank/DDBJ databases">
        <authorList>
            <person name="de Groot N.N."/>
        </authorList>
    </citation>
    <scope>NUCLEOTIDE SEQUENCE [LARGE SCALE GENOMIC DNA]</scope>
    <source>
        <strain evidence="4 5">DSM 43794</strain>
    </source>
</reference>
<dbReference type="PROSITE" id="PS00552">
    <property type="entry name" value="HTH_MERR_1"/>
    <property type="match status" value="1"/>
</dbReference>
<dbReference type="SMART" id="SM00422">
    <property type="entry name" value="HTH_MERR"/>
    <property type="match status" value="1"/>
</dbReference>
<dbReference type="Proteomes" id="UP000217103">
    <property type="component" value="Unassembled WGS sequence"/>
</dbReference>